<dbReference type="AlphaFoldDB" id="A0A0A9CRS4"/>
<organism evidence="1">
    <name type="scientific">Arundo donax</name>
    <name type="common">Giant reed</name>
    <name type="synonym">Donax arundinaceus</name>
    <dbReference type="NCBI Taxonomy" id="35708"/>
    <lineage>
        <taxon>Eukaryota</taxon>
        <taxon>Viridiplantae</taxon>
        <taxon>Streptophyta</taxon>
        <taxon>Embryophyta</taxon>
        <taxon>Tracheophyta</taxon>
        <taxon>Spermatophyta</taxon>
        <taxon>Magnoliopsida</taxon>
        <taxon>Liliopsida</taxon>
        <taxon>Poales</taxon>
        <taxon>Poaceae</taxon>
        <taxon>PACMAD clade</taxon>
        <taxon>Arundinoideae</taxon>
        <taxon>Arundineae</taxon>
        <taxon>Arundo</taxon>
    </lineage>
</organism>
<reference evidence="1" key="2">
    <citation type="journal article" date="2015" name="Data Brief">
        <title>Shoot transcriptome of the giant reed, Arundo donax.</title>
        <authorList>
            <person name="Barrero R.A."/>
            <person name="Guerrero F.D."/>
            <person name="Moolhuijzen P."/>
            <person name="Goolsby J.A."/>
            <person name="Tidwell J."/>
            <person name="Bellgard S.E."/>
            <person name="Bellgard M.I."/>
        </authorList>
    </citation>
    <scope>NUCLEOTIDE SEQUENCE</scope>
    <source>
        <tissue evidence="1">Shoot tissue taken approximately 20 cm above the soil surface</tissue>
    </source>
</reference>
<protein>
    <submittedName>
        <fullName evidence="1">Uncharacterized protein</fullName>
    </submittedName>
</protein>
<accession>A0A0A9CRS4</accession>
<dbReference type="EMBL" id="GBRH01219584">
    <property type="protein sequence ID" value="JAD78311.1"/>
    <property type="molecule type" value="Transcribed_RNA"/>
</dbReference>
<name>A0A0A9CRS4_ARUDO</name>
<sequence>MVSAQMVAHRRMVNKLLPSMNLLMFKRKGKQAGINGQLIEDVVLNNLLAVIR</sequence>
<proteinExistence type="predicted"/>
<evidence type="ECO:0000313" key="1">
    <source>
        <dbReference type="EMBL" id="JAD78311.1"/>
    </source>
</evidence>
<reference evidence="1" key="1">
    <citation type="submission" date="2014-09" db="EMBL/GenBank/DDBJ databases">
        <authorList>
            <person name="Magalhaes I.L.F."/>
            <person name="Oliveira U."/>
            <person name="Santos F.R."/>
            <person name="Vidigal T.H.D.A."/>
            <person name="Brescovit A.D."/>
            <person name="Santos A.J."/>
        </authorList>
    </citation>
    <scope>NUCLEOTIDE SEQUENCE</scope>
    <source>
        <tissue evidence="1">Shoot tissue taken approximately 20 cm above the soil surface</tissue>
    </source>
</reference>